<gene>
    <name evidence="3" type="ORF">HPB52_003300</name>
</gene>
<proteinExistence type="predicted"/>
<feature type="compositionally biased region" description="Low complexity" evidence="1">
    <location>
        <begin position="171"/>
        <end position="188"/>
    </location>
</feature>
<feature type="compositionally biased region" description="Pro residues" evidence="1">
    <location>
        <begin position="1"/>
        <end position="11"/>
    </location>
</feature>
<reference evidence="3" key="2">
    <citation type="submission" date="2021-09" db="EMBL/GenBank/DDBJ databases">
        <authorList>
            <person name="Jia N."/>
            <person name="Wang J."/>
            <person name="Shi W."/>
            <person name="Du L."/>
            <person name="Sun Y."/>
            <person name="Zhan W."/>
            <person name="Jiang J."/>
            <person name="Wang Q."/>
            <person name="Zhang B."/>
            <person name="Ji P."/>
            <person name="Sakyi L.B."/>
            <person name="Cui X."/>
            <person name="Yuan T."/>
            <person name="Jiang B."/>
            <person name="Yang W."/>
            <person name="Lam T.T.-Y."/>
            <person name="Chang Q."/>
            <person name="Ding S."/>
            <person name="Wang X."/>
            <person name="Zhu J."/>
            <person name="Ruan X."/>
            <person name="Zhao L."/>
            <person name="Wei J."/>
            <person name="Que T."/>
            <person name="Du C."/>
            <person name="Cheng J."/>
            <person name="Dai P."/>
            <person name="Han X."/>
            <person name="Huang E."/>
            <person name="Gao Y."/>
            <person name="Liu J."/>
            <person name="Shao H."/>
            <person name="Ye R."/>
            <person name="Li L."/>
            <person name="Wei W."/>
            <person name="Wang X."/>
            <person name="Wang C."/>
            <person name="Huo Q."/>
            <person name="Li W."/>
            <person name="Guo W."/>
            <person name="Chen H."/>
            <person name="Chen S."/>
            <person name="Zhou L."/>
            <person name="Zhou L."/>
            <person name="Ni X."/>
            <person name="Tian J."/>
            <person name="Zhou Y."/>
            <person name="Sheng Y."/>
            <person name="Liu T."/>
            <person name="Pan Y."/>
            <person name="Xia L."/>
            <person name="Li J."/>
            <person name="Zhao F."/>
            <person name="Cao W."/>
        </authorList>
    </citation>
    <scope>NUCLEOTIDE SEQUENCE</scope>
    <source>
        <strain evidence="3">Rsan-2018</strain>
        <tissue evidence="3">Larvae</tissue>
    </source>
</reference>
<feature type="compositionally biased region" description="Polar residues" evidence="1">
    <location>
        <begin position="95"/>
        <end position="124"/>
    </location>
</feature>
<feature type="compositionally biased region" description="Pro residues" evidence="1">
    <location>
        <begin position="332"/>
        <end position="388"/>
    </location>
</feature>
<comment type="caution">
    <text evidence="3">The sequence shown here is derived from an EMBL/GenBank/DDBJ whole genome shotgun (WGS) entry which is preliminary data.</text>
</comment>
<dbReference type="OrthoDB" id="5877983at2759"/>
<dbReference type="PROSITE" id="PS51082">
    <property type="entry name" value="WH2"/>
    <property type="match status" value="1"/>
</dbReference>
<protein>
    <recommendedName>
        <fullName evidence="2">WH2 domain-containing protein</fullName>
    </recommendedName>
</protein>
<dbReference type="InterPro" id="IPR003124">
    <property type="entry name" value="WH2_dom"/>
</dbReference>
<feature type="compositionally biased region" description="Pro residues" evidence="1">
    <location>
        <begin position="160"/>
        <end position="170"/>
    </location>
</feature>
<feature type="region of interest" description="Disordered" evidence="1">
    <location>
        <begin position="41"/>
        <end position="483"/>
    </location>
</feature>
<evidence type="ECO:0000259" key="2">
    <source>
        <dbReference type="PROSITE" id="PS51082"/>
    </source>
</evidence>
<dbReference type="VEuPathDB" id="VectorBase:RSAN_028420"/>
<feature type="compositionally biased region" description="Low complexity" evidence="1">
    <location>
        <begin position="61"/>
        <end position="89"/>
    </location>
</feature>
<dbReference type="SMART" id="SM00246">
    <property type="entry name" value="WH2"/>
    <property type="match status" value="1"/>
</dbReference>
<reference evidence="3" key="1">
    <citation type="journal article" date="2020" name="Cell">
        <title>Large-Scale Comparative Analyses of Tick Genomes Elucidate Their Genetic Diversity and Vector Capacities.</title>
        <authorList>
            <consortium name="Tick Genome and Microbiome Consortium (TIGMIC)"/>
            <person name="Jia N."/>
            <person name="Wang J."/>
            <person name="Shi W."/>
            <person name="Du L."/>
            <person name="Sun Y."/>
            <person name="Zhan W."/>
            <person name="Jiang J.F."/>
            <person name="Wang Q."/>
            <person name="Zhang B."/>
            <person name="Ji P."/>
            <person name="Bell-Sakyi L."/>
            <person name="Cui X.M."/>
            <person name="Yuan T.T."/>
            <person name="Jiang B.G."/>
            <person name="Yang W.F."/>
            <person name="Lam T.T."/>
            <person name="Chang Q.C."/>
            <person name="Ding S.J."/>
            <person name="Wang X.J."/>
            <person name="Zhu J.G."/>
            <person name="Ruan X.D."/>
            <person name="Zhao L."/>
            <person name="Wei J.T."/>
            <person name="Ye R.Z."/>
            <person name="Que T.C."/>
            <person name="Du C.H."/>
            <person name="Zhou Y.H."/>
            <person name="Cheng J.X."/>
            <person name="Dai P.F."/>
            <person name="Guo W.B."/>
            <person name="Han X.H."/>
            <person name="Huang E.J."/>
            <person name="Li L.F."/>
            <person name="Wei W."/>
            <person name="Gao Y.C."/>
            <person name="Liu J.Z."/>
            <person name="Shao H.Z."/>
            <person name="Wang X."/>
            <person name="Wang C.C."/>
            <person name="Yang T.C."/>
            <person name="Huo Q.B."/>
            <person name="Li W."/>
            <person name="Chen H.Y."/>
            <person name="Chen S.E."/>
            <person name="Zhou L.G."/>
            <person name="Ni X.B."/>
            <person name="Tian J.H."/>
            <person name="Sheng Y."/>
            <person name="Liu T."/>
            <person name="Pan Y.S."/>
            <person name="Xia L.Y."/>
            <person name="Li J."/>
            <person name="Zhao F."/>
            <person name="Cao W.C."/>
        </authorList>
    </citation>
    <scope>NUCLEOTIDE SEQUENCE</scope>
    <source>
        <strain evidence="3">Rsan-2018</strain>
    </source>
</reference>
<accession>A0A9D4PY96</accession>
<organism evidence="3 4">
    <name type="scientific">Rhipicephalus sanguineus</name>
    <name type="common">Brown dog tick</name>
    <name type="synonym">Ixodes sanguineus</name>
    <dbReference type="NCBI Taxonomy" id="34632"/>
    <lineage>
        <taxon>Eukaryota</taxon>
        <taxon>Metazoa</taxon>
        <taxon>Ecdysozoa</taxon>
        <taxon>Arthropoda</taxon>
        <taxon>Chelicerata</taxon>
        <taxon>Arachnida</taxon>
        <taxon>Acari</taxon>
        <taxon>Parasitiformes</taxon>
        <taxon>Ixodida</taxon>
        <taxon>Ixodoidea</taxon>
        <taxon>Ixodidae</taxon>
        <taxon>Rhipicephalinae</taxon>
        <taxon>Rhipicephalus</taxon>
        <taxon>Rhipicephalus</taxon>
    </lineage>
</organism>
<evidence type="ECO:0000313" key="3">
    <source>
        <dbReference type="EMBL" id="KAH7961148.1"/>
    </source>
</evidence>
<dbReference type="GO" id="GO:0003779">
    <property type="term" value="F:actin binding"/>
    <property type="evidence" value="ECO:0007669"/>
    <property type="project" value="InterPro"/>
</dbReference>
<name>A0A9D4PY96_RHISA</name>
<dbReference type="EMBL" id="JABSTV010001249">
    <property type="protein sequence ID" value="KAH7961148.1"/>
    <property type="molecule type" value="Genomic_DNA"/>
</dbReference>
<feature type="domain" description="WH2" evidence="2">
    <location>
        <begin position="28"/>
        <end position="45"/>
    </location>
</feature>
<dbReference type="Proteomes" id="UP000821837">
    <property type="component" value="Chromosome 3"/>
</dbReference>
<dbReference type="OMA" id="QWQHNAT"/>
<feature type="compositionally biased region" description="Low complexity" evidence="1">
    <location>
        <begin position="236"/>
        <end position="248"/>
    </location>
</feature>
<feature type="compositionally biased region" description="Low complexity" evidence="1">
    <location>
        <begin position="409"/>
        <end position="426"/>
    </location>
</feature>
<dbReference type="AlphaFoldDB" id="A0A9D4PY96"/>
<feature type="region of interest" description="Disordered" evidence="1">
    <location>
        <begin position="1"/>
        <end position="26"/>
    </location>
</feature>
<evidence type="ECO:0000313" key="4">
    <source>
        <dbReference type="Proteomes" id="UP000821837"/>
    </source>
</evidence>
<evidence type="ECO:0000256" key="1">
    <source>
        <dbReference type="SAM" id="MobiDB-lite"/>
    </source>
</evidence>
<keyword evidence="4" id="KW-1185">Reference proteome</keyword>
<sequence>MPPPPPPPPPLMGGLGPPKLGNTAATPDRSALLSQIRGGATLKKAVTNDRSAPIIDGAKKGGSSSSSSNGSGKLGAPPGLAGLFAGGMPRLRPTGNVSSGTGQLFASGTSAHSSGPRQGFSSSPAVGGSHKPAAQPPLPSETPPVRRAAPSPFPADVSPRGPPPAPPPSSHKPNLNAVAPAVDSAPAAGRSRTGPPLPSKPPGVTRSASQSSLGGGAKQRPLRAPAVKPPPPPKSPAVVTTAVSVAASKFGTMGPSHHSNRLAVPGAAPPLARRQSFGAPDSRDGEAPVPQLKPTGPPPPPRNVSVPSNLHQAHKARAVPPAPPARGQAPSGRPPPPPRGREPPPLPTSAPPPLPSTGPPPLPTSAPPPLPTTAPPQLPQRGAPPQPPHQTAKPTALVAPTRPSPTPPQRSSSVRNPASASSSAFESRFRFNPIDQMPAPHYVATKDKRYPSKAAQKQNHQRQAPLPPMSLHASGFVAHQTPV</sequence>
<dbReference type="Pfam" id="PF02205">
    <property type="entry name" value="WH2"/>
    <property type="match status" value="1"/>
</dbReference>